<dbReference type="PROSITE" id="PS50532">
    <property type="entry name" value="HTH_IS408"/>
    <property type="match status" value="1"/>
</dbReference>
<dbReference type="AlphaFoldDB" id="X1RUW4"/>
<accession>X1RUW4</accession>
<evidence type="ECO:0000259" key="1">
    <source>
        <dbReference type="PROSITE" id="PS50532"/>
    </source>
</evidence>
<gene>
    <name evidence="2" type="ORF">S12H4_09712</name>
</gene>
<evidence type="ECO:0000313" key="2">
    <source>
        <dbReference type="EMBL" id="GAI59299.1"/>
    </source>
</evidence>
<feature type="non-terminal residue" evidence="2">
    <location>
        <position position="1"/>
    </location>
</feature>
<proteinExistence type="predicted"/>
<dbReference type="EMBL" id="BARW01003994">
    <property type="protein sequence ID" value="GAI59299.1"/>
    <property type="molecule type" value="Genomic_DNA"/>
</dbReference>
<name>X1RUW4_9ZZZZ</name>
<comment type="caution">
    <text evidence="2">The sequence shown here is derived from an EMBL/GenBank/DDBJ whole genome shotgun (WGS) entry which is preliminary data.</text>
</comment>
<reference evidence="2" key="1">
    <citation type="journal article" date="2014" name="Front. Microbiol.">
        <title>High frequency of phylogenetically diverse reductive dehalogenase-homologous genes in deep subseafloor sedimentary metagenomes.</title>
        <authorList>
            <person name="Kawai M."/>
            <person name="Futagami T."/>
            <person name="Toyoda A."/>
            <person name="Takaki Y."/>
            <person name="Nishi S."/>
            <person name="Hori S."/>
            <person name="Arai W."/>
            <person name="Tsubouchi T."/>
            <person name="Morono Y."/>
            <person name="Uchiyama I."/>
            <person name="Ito T."/>
            <person name="Fujiyama A."/>
            <person name="Inagaki F."/>
            <person name="Takami H."/>
        </authorList>
    </citation>
    <scope>NUCLEOTIDE SEQUENCE</scope>
    <source>
        <strain evidence="2">Expedition CK06-06</strain>
    </source>
</reference>
<feature type="domain" description="HTH IS408-type" evidence="1">
    <location>
        <begin position="1"/>
        <end position="64"/>
    </location>
</feature>
<sequence>IARACSVSKDTVRDYLCRASEAGLSWPLPEGLSEEDLERQLYPVEIDLGGKRTLPDWSEIHQDLRKKGVHVCFYGKNTQRANLTPTAIPSFANSTIVGLRNWIL</sequence>
<organism evidence="2">
    <name type="scientific">marine sediment metagenome</name>
    <dbReference type="NCBI Taxonomy" id="412755"/>
    <lineage>
        <taxon>unclassified sequences</taxon>
        <taxon>metagenomes</taxon>
        <taxon>ecological metagenomes</taxon>
    </lineage>
</organism>
<protein>
    <recommendedName>
        <fullName evidence="1">HTH IS408-type domain-containing protein</fullName>
    </recommendedName>
</protein>
<dbReference type="InterPro" id="IPR017895">
    <property type="entry name" value="HTH_IS408/IS1162_type"/>
</dbReference>